<reference evidence="7" key="2">
    <citation type="submission" date="2009-09" db="EMBL/GenBank/DDBJ databases">
        <title>Complete sequence of chromosome of Candidatus Accumulibacter phosphatis clade IIA str. UW-1.</title>
        <authorList>
            <consortium name="US DOE Joint Genome Institute"/>
            <person name="Martin H.G."/>
            <person name="Ivanova N."/>
            <person name="Kunin V."/>
            <person name="Warnecke F."/>
            <person name="Barry K."/>
            <person name="He S."/>
            <person name="Salamov A."/>
            <person name="Szeto E."/>
            <person name="Dalin E."/>
            <person name="Pangilinan J.L."/>
            <person name="Lapidus A."/>
            <person name="Lowry S."/>
            <person name="Kyrpides N.C."/>
            <person name="McMahon K.D."/>
            <person name="Hugenholtz P."/>
        </authorList>
    </citation>
    <scope>NUCLEOTIDE SEQUENCE [LARGE SCALE GENOMIC DNA]</scope>
    <source>
        <strain evidence="7">UW-1</strain>
    </source>
</reference>
<dbReference type="PANTHER" id="PTHR37422">
    <property type="entry name" value="TEICHURONIC ACID BIOSYNTHESIS PROTEIN TUAE"/>
    <property type="match status" value="1"/>
</dbReference>
<evidence type="ECO:0000256" key="4">
    <source>
        <dbReference type="ARBA" id="ARBA00023136"/>
    </source>
</evidence>
<keyword evidence="2 5" id="KW-0812">Transmembrane</keyword>
<dbReference type="eggNOG" id="COG3307">
    <property type="taxonomic scope" value="Bacteria"/>
</dbReference>
<dbReference type="OrthoDB" id="8770845at2"/>
<dbReference type="HOGENOM" id="CLU_515480_0_0_4"/>
<dbReference type="GO" id="GO:0016020">
    <property type="term" value="C:membrane"/>
    <property type="evidence" value="ECO:0007669"/>
    <property type="project" value="UniProtKB-SubCell"/>
</dbReference>
<feature type="transmembrane region" description="Helical" evidence="5">
    <location>
        <begin position="342"/>
        <end position="362"/>
    </location>
</feature>
<feature type="transmembrane region" description="Helical" evidence="5">
    <location>
        <begin position="485"/>
        <end position="502"/>
    </location>
</feature>
<gene>
    <name evidence="7" type="ordered locus">CAP2UW1_0849</name>
</gene>
<evidence type="ECO:0000256" key="3">
    <source>
        <dbReference type="ARBA" id="ARBA00022989"/>
    </source>
</evidence>
<proteinExistence type="predicted"/>
<protein>
    <recommendedName>
        <fullName evidence="6">O-antigen ligase-related domain-containing protein</fullName>
    </recommendedName>
</protein>
<keyword evidence="4 5" id="KW-0472">Membrane</keyword>
<evidence type="ECO:0000256" key="5">
    <source>
        <dbReference type="SAM" id="Phobius"/>
    </source>
</evidence>
<feature type="transmembrane region" description="Helical" evidence="5">
    <location>
        <begin position="50"/>
        <end position="69"/>
    </location>
</feature>
<dbReference type="AlphaFoldDB" id="C7RNQ2"/>
<feature type="transmembrane region" description="Helical" evidence="5">
    <location>
        <begin position="287"/>
        <end position="305"/>
    </location>
</feature>
<evidence type="ECO:0000256" key="1">
    <source>
        <dbReference type="ARBA" id="ARBA00004141"/>
    </source>
</evidence>
<feature type="transmembrane region" description="Helical" evidence="5">
    <location>
        <begin position="432"/>
        <end position="452"/>
    </location>
</feature>
<evidence type="ECO:0000259" key="6">
    <source>
        <dbReference type="Pfam" id="PF04932"/>
    </source>
</evidence>
<dbReference type="Pfam" id="PF04932">
    <property type="entry name" value="Wzy_C"/>
    <property type="match status" value="1"/>
</dbReference>
<keyword evidence="3 5" id="KW-1133">Transmembrane helix</keyword>
<feature type="transmembrane region" description="Helical" evidence="5">
    <location>
        <begin position="199"/>
        <end position="218"/>
    </location>
</feature>
<name>C7RNQ2_ACCRE</name>
<sequence precursor="true">MSMQRIHSLGRGSAEKLFRRRRGAGLFWLGLTLLCGVLGFLAAAMTAGAVARLGAFPVVLGGLLLLWAMPKRNESPDALLNGLLLVLLTSIHLWPEYIFSRLGGLPAISPTKIAWLAFLSISLFFVLSCRQPMARLFSRCAAHRTFVGSVAFLMLWRIVTSLAGPEPLFQLWQLGSELLTFYLLFFLALAILRDERDVFRLLAVLVVVAAAQVLLASYEAFVQHTLFEKFISVGQQDPGTLQSILMDKFRGGHYRAQGTFTHPMVLAEFMAMMMPLAVAVFLGSKSLALRSIAAGLVPVAFVMIVSSRSRAGIAVVLISLLLLGLLAMIPRNRGTARNASSSGLLIAALVLPVLVAVTYFAGSELLTLVVGRNTSEANSTMTRMLMLQQGIPLLFDSPVLGYGNAMGAVKLGFFDGVRYNIDSYFLSTALDAGVPGITAFVMVFAGSALLGFRGYMRRNDLAGTASGLIAVSIMMLIGVKSVLSIPSGFSLAYVLIASLVVLREAPPAGALASDRHTLRTRLRAGVPG</sequence>
<organism evidence="7">
    <name type="scientific">Accumulibacter regalis</name>
    <dbReference type="NCBI Taxonomy" id="522306"/>
    <lineage>
        <taxon>Bacteria</taxon>
        <taxon>Pseudomonadati</taxon>
        <taxon>Pseudomonadota</taxon>
        <taxon>Betaproteobacteria</taxon>
        <taxon>Candidatus Accumulibacter</taxon>
    </lineage>
</organism>
<feature type="transmembrane region" description="Helical" evidence="5">
    <location>
        <begin position="311"/>
        <end position="330"/>
    </location>
</feature>
<evidence type="ECO:0000256" key="2">
    <source>
        <dbReference type="ARBA" id="ARBA00022692"/>
    </source>
</evidence>
<dbReference type="InterPro" id="IPR007016">
    <property type="entry name" value="O-antigen_ligase-rel_domated"/>
</dbReference>
<dbReference type="InterPro" id="IPR051533">
    <property type="entry name" value="WaaL-like"/>
</dbReference>
<feature type="transmembrane region" description="Helical" evidence="5">
    <location>
        <begin position="107"/>
        <end position="129"/>
    </location>
</feature>
<dbReference type="PANTHER" id="PTHR37422:SF13">
    <property type="entry name" value="LIPOPOLYSACCHARIDE BIOSYNTHESIS PROTEIN PA4999-RELATED"/>
    <property type="match status" value="1"/>
</dbReference>
<comment type="subcellular location">
    <subcellularLocation>
        <location evidence="1">Membrane</location>
        <topology evidence="1">Multi-pass membrane protein</topology>
    </subcellularLocation>
</comment>
<feature type="transmembrane region" description="Helical" evidence="5">
    <location>
        <begin position="78"/>
        <end position="95"/>
    </location>
</feature>
<dbReference type="EMBL" id="CP001715">
    <property type="protein sequence ID" value="ACV34188.1"/>
    <property type="molecule type" value="Genomic_DNA"/>
</dbReference>
<feature type="domain" description="O-antigen ligase-related" evidence="6">
    <location>
        <begin position="299"/>
        <end position="441"/>
    </location>
</feature>
<feature type="transmembrane region" description="Helical" evidence="5">
    <location>
        <begin position="141"/>
        <end position="159"/>
    </location>
</feature>
<evidence type="ECO:0000313" key="7">
    <source>
        <dbReference type="EMBL" id="ACV34188.1"/>
    </source>
</evidence>
<accession>C7RNQ2</accession>
<feature type="transmembrane region" description="Helical" evidence="5">
    <location>
        <begin position="26"/>
        <end position="44"/>
    </location>
</feature>
<feature type="transmembrane region" description="Helical" evidence="5">
    <location>
        <begin position="461"/>
        <end position="479"/>
    </location>
</feature>
<feature type="transmembrane region" description="Helical" evidence="5">
    <location>
        <begin position="264"/>
        <end position="282"/>
    </location>
</feature>
<dbReference type="STRING" id="522306.CAP2UW1_0849"/>
<feature type="transmembrane region" description="Helical" evidence="5">
    <location>
        <begin position="171"/>
        <end position="192"/>
    </location>
</feature>
<reference evidence="7" key="1">
    <citation type="submission" date="2009-08" db="EMBL/GenBank/DDBJ databases">
        <authorList>
            <consortium name="US DOE Joint Genome Institute"/>
            <person name="Lucas S."/>
            <person name="Copeland A."/>
            <person name="Lapidus A."/>
            <person name="Glavina del Rio T."/>
            <person name="Dalin E."/>
            <person name="Tice H."/>
            <person name="Bruce D."/>
            <person name="Barry K."/>
            <person name="Pitluck S."/>
            <person name="Lowry S."/>
            <person name="Larimer F."/>
            <person name="Land M."/>
            <person name="Hauser L."/>
            <person name="Kyrpides N."/>
            <person name="Ivanova N."/>
            <person name="McMahon K.D."/>
            <person name="Hugenholtz P."/>
        </authorList>
    </citation>
    <scope>NUCLEOTIDE SEQUENCE</scope>
    <source>
        <strain evidence="7">UW-1</strain>
    </source>
</reference>
<dbReference type="KEGG" id="app:CAP2UW1_0849"/>